<evidence type="ECO:0000256" key="12">
    <source>
        <dbReference type="ARBA" id="ARBA00049494"/>
    </source>
</evidence>
<gene>
    <name evidence="14" type="ORF">BLNAU_2143</name>
</gene>
<comment type="pathway">
    <text evidence="1">Cofactor biosynthesis; FAD biosynthesis; FAD from FMN: step 1/1.</text>
</comment>
<dbReference type="Pfam" id="PF01507">
    <property type="entry name" value="PAPS_reduct"/>
    <property type="match status" value="1"/>
</dbReference>
<keyword evidence="3" id="KW-0285">Flavoprotein</keyword>
<dbReference type="SUPFAM" id="SSF52402">
    <property type="entry name" value="Adenine nucleotide alpha hydrolases-like"/>
    <property type="match status" value="1"/>
</dbReference>
<dbReference type="PANTHER" id="PTHR23293">
    <property type="entry name" value="FAD SYNTHETASE-RELATED FMN ADENYLYLTRANSFERASE"/>
    <property type="match status" value="1"/>
</dbReference>
<sequence>MPHFHLHSTTIRAIQHLYGLDETILNSLLEPFIQHLEHSIDVILLILLTFPQSQISLSFNGGKDSTRPISDSLRNTLEHSLKTILSTNLLNSLFSDPPTLQTLPIVFLGARSTDPLYQNLDVYAPTDTVTGWPALLRVLPLLHWTYSDIWTFLRTFNIEYVSLYDQGFTSLGKKADTVRNPALFKNGVYLPAYTLQNDSLERDGRV</sequence>
<dbReference type="EMBL" id="JARBJD010000009">
    <property type="protein sequence ID" value="KAK2962710.1"/>
    <property type="molecule type" value="Genomic_DNA"/>
</dbReference>
<keyword evidence="6" id="KW-0548">Nucleotidyltransferase</keyword>
<evidence type="ECO:0000256" key="1">
    <source>
        <dbReference type="ARBA" id="ARBA00004726"/>
    </source>
</evidence>
<evidence type="ECO:0000256" key="3">
    <source>
        <dbReference type="ARBA" id="ARBA00022630"/>
    </source>
</evidence>
<evidence type="ECO:0000256" key="5">
    <source>
        <dbReference type="ARBA" id="ARBA00022679"/>
    </source>
</evidence>
<proteinExistence type="predicted"/>
<organism evidence="14 15">
    <name type="scientific">Blattamonas nauphoetae</name>
    <dbReference type="NCBI Taxonomy" id="2049346"/>
    <lineage>
        <taxon>Eukaryota</taxon>
        <taxon>Metamonada</taxon>
        <taxon>Preaxostyla</taxon>
        <taxon>Oxymonadida</taxon>
        <taxon>Blattamonas</taxon>
    </lineage>
</organism>
<evidence type="ECO:0000313" key="14">
    <source>
        <dbReference type="EMBL" id="KAK2962710.1"/>
    </source>
</evidence>
<keyword evidence="5" id="KW-0808">Transferase</keyword>
<accession>A0ABQ9YG19</accession>
<evidence type="ECO:0000256" key="10">
    <source>
        <dbReference type="ARBA" id="ARBA00031145"/>
    </source>
</evidence>
<protein>
    <recommendedName>
        <fullName evidence="2">FAD synthase</fullName>
        <ecNumber evidence="2">2.7.7.2</ecNumber>
    </recommendedName>
    <alternativeName>
        <fullName evidence="10">FAD pyrophosphorylase</fullName>
    </alternativeName>
    <alternativeName>
        <fullName evidence="11">FMN adenylyltransferase</fullName>
    </alternativeName>
</protein>
<evidence type="ECO:0000256" key="4">
    <source>
        <dbReference type="ARBA" id="ARBA00022643"/>
    </source>
</evidence>
<dbReference type="InterPro" id="IPR002500">
    <property type="entry name" value="PAPS_reduct_dom"/>
</dbReference>
<evidence type="ECO:0000256" key="7">
    <source>
        <dbReference type="ARBA" id="ARBA00022741"/>
    </source>
</evidence>
<dbReference type="Gene3D" id="3.40.50.620">
    <property type="entry name" value="HUPs"/>
    <property type="match status" value="1"/>
</dbReference>
<evidence type="ECO:0000259" key="13">
    <source>
        <dbReference type="Pfam" id="PF01507"/>
    </source>
</evidence>
<dbReference type="InterPro" id="IPR014729">
    <property type="entry name" value="Rossmann-like_a/b/a_fold"/>
</dbReference>
<evidence type="ECO:0000256" key="2">
    <source>
        <dbReference type="ARBA" id="ARBA00012393"/>
    </source>
</evidence>
<dbReference type="PANTHER" id="PTHR23293:SF9">
    <property type="entry name" value="FAD SYNTHASE"/>
    <property type="match status" value="1"/>
</dbReference>
<keyword evidence="7" id="KW-0547">Nucleotide-binding</keyword>
<keyword evidence="4" id="KW-0288">FMN</keyword>
<comment type="caution">
    <text evidence="14">The sequence shown here is derived from an EMBL/GenBank/DDBJ whole genome shotgun (WGS) entry which is preliminary data.</text>
</comment>
<keyword evidence="8" id="KW-0274">FAD</keyword>
<reference evidence="14 15" key="1">
    <citation type="journal article" date="2022" name="bioRxiv">
        <title>Genomics of Preaxostyla Flagellates Illuminates Evolutionary Transitions and the Path Towards Mitochondrial Loss.</title>
        <authorList>
            <person name="Novak L.V.F."/>
            <person name="Treitli S.C."/>
            <person name="Pyrih J."/>
            <person name="Halakuc P."/>
            <person name="Pipaliya S.V."/>
            <person name="Vacek V."/>
            <person name="Brzon O."/>
            <person name="Soukal P."/>
            <person name="Eme L."/>
            <person name="Dacks J.B."/>
            <person name="Karnkowska A."/>
            <person name="Elias M."/>
            <person name="Hampl V."/>
        </authorList>
    </citation>
    <scope>NUCLEOTIDE SEQUENCE [LARGE SCALE GENOMIC DNA]</scope>
    <source>
        <strain evidence="14">NAU3</strain>
        <tissue evidence="14">Gut</tissue>
    </source>
</reference>
<evidence type="ECO:0000256" key="6">
    <source>
        <dbReference type="ARBA" id="ARBA00022695"/>
    </source>
</evidence>
<keyword evidence="15" id="KW-1185">Reference proteome</keyword>
<name>A0ABQ9YG19_9EUKA</name>
<feature type="domain" description="Phosphoadenosine phosphosulphate reductase" evidence="13">
    <location>
        <begin position="105"/>
        <end position="175"/>
    </location>
</feature>
<comment type="catalytic activity">
    <reaction evidence="12">
        <text>FMN + ATP + H(+) = FAD + diphosphate</text>
        <dbReference type="Rhea" id="RHEA:17237"/>
        <dbReference type="ChEBI" id="CHEBI:15378"/>
        <dbReference type="ChEBI" id="CHEBI:30616"/>
        <dbReference type="ChEBI" id="CHEBI:33019"/>
        <dbReference type="ChEBI" id="CHEBI:57692"/>
        <dbReference type="ChEBI" id="CHEBI:58210"/>
        <dbReference type="EC" id="2.7.7.2"/>
    </reaction>
</comment>
<keyword evidence="9" id="KW-0067">ATP-binding</keyword>
<evidence type="ECO:0000256" key="9">
    <source>
        <dbReference type="ARBA" id="ARBA00022840"/>
    </source>
</evidence>
<evidence type="ECO:0000256" key="8">
    <source>
        <dbReference type="ARBA" id="ARBA00022827"/>
    </source>
</evidence>
<evidence type="ECO:0000313" key="15">
    <source>
        <dbReference type="Proteomes" id="UP001281761"/>
    </source>
</evidence>
<dbReference type="EC" id="2.7.7.2" evidence="2"/>
<dbReference type="Proteomes" id="UP001281761">
    <property type="component" value="Unassembled WGS sequence"/>
</dbReference>
<evidence type="ECO:0000256" key="11">
    <source>
        <dbReference type="ARBA" id="ARBA00031871"/>
    </source>
</evidence>